<dbReference type="GO" id="GO:0005507">
    <property type="term" value="F:copper ion binding"/>
    <property type="evidence" value="ECO:0007669"/>
    <property type="project" value="TreeGrafter"/>
</dbReference>
<dbReference type="SFLD" id="SFLDF00027">
    <property type="entry name" value="p-type_atpase"/>
    <property type="match status" value="1"/>
</dbReference>
<evidence type="ECO:0000256" key="6">
    <source>
        <dbReference type="ARBA" id="ARBA00022840"/>
    </source>
</evidence>
<dbReference type="Gene3D" id="3.40.1110.10">
    <property type="entry name" value="Calcium-transporting ATPase, cytoplasmic domain N"/>
    <property type="match status" value="1"/>
</dbReference>
<feature type="domain" description="P-type ATPase A" evidence="11">
    <location>
        <begin position="214"/>
        <end position="313"/>
    </location>
</feature>
<dbReference type="SUPFAM" id="SSF55008">
    <property type="entry name" value="HMA, heavy metal-associated domain"/>
    <property type="match status" value="1"/>
</dbReference>
<evidence type="ECO:0000259" key="11">
    <source>
        <dbReference type="Pfam" id="PF00122"/>
    </source>
</evidence>
<keyword evidence="10" id="KW-1003">Cell membrane</keyword>
<dbReference type="InterPro" id="IPR023299">
    <property type="entry name" value="ATPase_P-typ_cyto_dom_N"/>
</dbReference>
<dbReference type="InterPro" id="IPR036163">
    <property type="entry name" value="HMA_dom_sf"/>
</dbReference>
<feature type="transmembrane region" description="Helical" evidence="10">
    <location>
        <begin position="79"/>
        <end position="98"/>
    </location>
</feature>
<dbReference type="InterPro" id="IPR059000">
    <property type="entry name" value="ATPase_P-type_domA"/>
</dbReference>
<feature type="transmembrane region" description="Helical" evidence="10">
    <location>
        <begin position="145"/>
        <end position="164"/>
    </location>
</feature>
<dbReference type="NCBIfam" id="TIGR01494">
    <property type="entry name" value="ATPase_P-type"/>
    <property type="match status" value="1"/>
</dbReference>
<dbReference type="PANTHER" id="PTHR43520">
    <property type="entry name" value="ATP7, ISOFORM B"/>
    <property type="match status" value="1"/>
</dbReference>
<dbReference type="PROSITE" id="PS00154">
    <property type="entry name" value="ATPASE_E1_E2"/>
    <property type="match status" value="1"/>
</dbReference>
<evidence type="ECO:0000256" key="7">
    <source>
        <dbReference type="ARBA" id="ARBA00022967"/>
    </source>
</evidence>
<dbReference type="SFLD" id="SFLDG00002">
    <property type="entry name" value="C1.7:_P-type_atpase_like"/>
    <property type="match status" value="1"/>
</dbReference>
<evidence type="ECO:0000256" key="3">
    <source>
        <dbReference type="ARBA" id="ARBA00022692"/>
    </source>
</evidence>
<dbReference type="SUPFAM" id="SSF56784">
    <property type="entry name" value="HAD-like"/>
    <property type="match status" value="1"/>
</dbReference>
<feature type="transmembrane region" description="Helical" evidence="10">
    <location>
        <begin position="110"/>
        <end position="133"/>
    </location>
</feature>
<dbReference type="InterPro" id="IPR027256">
    <property type="entry name" value="P-typ_ATPase_IB"/>
</dbReference>
<proteinExistence type="inferred from homology"/>
<dbReference type="Pfam" id="PF00122">
    <property type="entry name" value="E1-E2_ATPase"/>
    <property type="match status" value="1"/>
</dbReference>
<feature type="transmembrane region" description="Helical" evidence="10">
    <location>
        <begin position="362"/>
        <end position="385"/>
    </location>
</feature>
<dbReference type="PRINTS" id="PR00943">
    <property type="entry name" value="CUATPASE"/>
</dbReference>
<keyword evidence="5 10" id="KW-0547">Nucleotide-binding</keyword>
<dbReference type="AlphaFoldDB" id="A0A449BKE5"/>
<dbReference type="SUPFAM" id="SSF81665">
    <property type="entry name" value="Calcium ATPase, transmembrane domain M"/>
    <property type="match status" value="1"/>
</dbReference>
<dbReference type="Gene3D" id="3.40.50.1000">
    <property type="entry name" value="HAD superfamily/HAD-like"/>
    <property type="match status" value="1"/>
</dbReference>
<evidence type="ECO:0000256" key="10">
    <source>
        <dbReference type="RuleBase" id="RU362081"/>
    </source>
</evidence>
<protein>
    <submittedName>
        <fullName evidence="12">Copper-exporting P-type ATPase A</fullName>
        <ecNumber evidence="12">3.6.3.-</ecNumber>
    </submittedName>
</protein>
<feature type="transmembrane region" description="Helical" evidence="10">
    <location>
        <begin position="176"/>
        <end position="195"/>
    </location>
</feature>
<dbReference type="SFLD" id="SFLDS00003">
    <property type="entry name" value="Haloacid_Dehalogenase"/>
    <property type="match status" value="1"/>
</dbReference>
<evidence type="ECO:0000256" key="2">
    <source>
        <dbReference type="ARBA" id="ARBA00006024"/>
    </source>
</evidence>
<gene>
    <name evidence="12" type="primary">copA</name>
    <name evidence="12" type="ORF">NCTC10172_00963</name>
</gene>
<evidence type="ECO:0000256" key="5">
    <source>
        <dbReference type="ARBA" id="ARBA00022741"/>
    </source>
</evidence>
<dbReference type="InterPro" id="IPR008250">
    <property type="entry name" value="ATPase_P-typ_transduc_dom_A_sf"/>
</dbReference>
<dbReference type="GO" id="GO:0016887">
    <property type="term" value="F:ATP hydrolysis activity"/>
    <property type="evidence" value="ECO:0007669"/>
    <property type="project" value="InterPro"/>
</dbReference>
<dbReference type="InterPro" id="IPR044492">
    <property type="entry name" value="P_typ_ATPase_HD_dom"/>
</dbReference>
<evidence type="ECO:0000313" key="12">
    <source>
        <dbReference type="EMBL" id="VEU82936.1"/>
    </source>
</evidence>
<keyword evidence="9 10" id="KW-0472">Membrane</keyword>
<dbReference type="EC" id="3.6.3.-" evidence="12"/>
<keyword evidence="4 10" id="KW-0479">Metal-binding</keyword>
<keyword evidence="13" id="KW-1185">Reference proteome</keyword>
<keyword evidence="12" id="KW-0378">Hydrolase</keyword>
<evidence type="ECO:0000256" key="4">
    <source>
        <dbReference type="ARBA" id="ARBA00022723"/>
    </source>
</evidence>
<dbReference type="SUPFAM" id="SSF81653">
    <property type="entry name" value="Calcium ATPase, transduction domain A"/>
    <property type="match status" value="1"/>
</dbReference>
<dbReference type="Proteomes" id="UP000290909">
    <property type="component" value="Chromosome"/>
</dbReference>
<dbReference type="CDD" id="cd02094">
    <property type="entry name" value="P-type_ATPase_Cu-like"/>
    <property type="match status" value="1"/>
</dbReference>
<dbReference type="Pfam" id="PF00702">
    <property type="entry name" value="Hydrolase"/>
    <property type="match status" value="1"/>
</dbReference>
<dbReference type="STRING" id="1408416.GCA_000702765_00400"/>
<dbReference type="InterPro" id="IPR023298">
    <property type="entry name" value="ATPase_P-typ_TM_dom_sf"/>
</dbReference>
<dbReference type="NCBIfam" id="TIGR01511">
    <property type="entry name" value="ATPase-IB1_Cu"/>
    <property type="match status" value="1"/>
</dbReference>
<dbReference type="Gene3D" id="3.30.70.100">
    <property type="match status" value="1"/>
</dbReference>
<dbReference type="InterPro" id="IPR023214">
    <property type="entry name" value="HAD_sf"/>
</dbReference>
<evidence type="ECO:0000256" key="1">
    <source>
        <dbReference type="ARBA" id="ARBA00004651"/>
    </source>
</evidence>
<dbReference type="FunFam" id="2.70.150.10:FF:000002">
    <property type="entry name" value="Copper-transporting ATPase 1, putative"/>
    <property type="match status" value="1"/>
</dbReference>
<keyword evidence="7" id="KW-1278">Translocase</keyword>
<dbReference type="GO" id="GO:0055070">
    <property type="term" value="P:copper ion homeostasis"/>
    <property type="evidence" value="ECO:0007669"/>
    <property type="project" value="TreeGrafter"/>
</dbReference>
<feature type="transmembrane region" description="Helical" evidence="10">
    <location>
        <begin position="685"/>
        <end position="705"/>
    </location>
</feature>
<dbReference type="PANTHER" id="PTHR43520:SF8">
    <property type="entry name" value="P-TYPE CU(+) TRANSPORTER"/>
    <property type="match status" value="1"/>
</dbReference>
<feature type="transmembrane region" description="Helical" evidence="10">
    <location>
        <begin position="656"/>
        <end position="679"/>
    </location>
</feature>
<evidence type="ECO:0000313" key="13">
    <source>
        <dbReference type="Proteomes" id="UP000290909"/>
    </source>
</evidence>
<dbReference type="PRINTS" id="PR00119">
    <property type="entry name" value="CATATPASE"/>
</dbReference>
<dbReference type="EMBL" id="LR215050">
    <property type="protein sequence ID" value="VEU82936.1"/>
    <property type="molecule type" value="Genomic_DNA"/>
</dbReference>
<keyword evidence="3 10" id="KW-0812">Transmembrane</keyword>
<feature type="transmembrane region" description="Helical" evidence="10">
    <location>
        <begin position="329"/>
        <end position="350"/>
    </location>
</feature>
<dbReference type="KEGG" id="ahk:NCTC10172_00963"/>
<sequence>MRKTIKVNNITCVQCAKTIESHFSKLNIEAKVLVTSKKVIFNYNEKDLTLDDITDNLLKIGYYPTIDNEQQIKAKRKDFIDLMIAIVFSLPLLYTMFNHLGMSFIPVPDLFMNAFFQWALASIVLFIPGRRFFIQTFNQIKYKNLGMDALVVIGTVSAYIYSIVETFRTMNMHHNTLYFETTAVIILMVLIGNFFENRVKEKTSDALQQLVSLGAKEAKVKVNGTFISKKIDDVKVDDVVLVLANEKIPVDGIVVKGKTYVDEAMITGESMPASKEVGSKVIGSTMNIYETIEVKVTEDASNSVLAKIIETVENTALIKPKAQRIADKIASIFVPAVVGISLIVFVIYLLTNHSLTESFSPAIAVLVISCPCALGLATPTSISVASGMAFKQGIMYKGGEFFEIANKINAIAFDKTGTLTKGKPELIDFIGDKETLQLTASIEAHSNHPIADAIKFAYDGTLLEVTDFEVLVGLGLKGKINQDAIYVGSKKLANELKVEIPYDGEKYLNEGKTVFYTIKNNEVINMITIADEIKDGVKELIQTLKSRGIKPFMITGDEEKTARYIAQLVGIDDVYASVLPQEKAQIVETIQNEGYVCAFVGDGINDAPALKMADVGIAVSNGSDIAINSSDVTLMHQDLSLVLDAIDLSLATLKNIYVNFFWAFIYNICMIPLAALGFLNPSLAGIGMGFSSIMVVLNALSLKLFKFKTTKES</sequence>
<name>A0A449BKE5_9MOLU</name>
<reference evidence="12 13" key="1">
    <citation type="submission" date="2019-01" db="EMBL/GenBank/DDBJ databases">
        <authorList>
            <consortium name="Pathogen Informatics"/>
        </authorList>
    </citation>
    <scope>NUCLEOTIDE SEQUENCE [LARGE SCALE GENOMIC DNA]</scope>
    <source>
        <strain evidence="12 13">NCTC10172</strain>
    </source>
</reference>
<comment type="subcellular location">
    <subcellularLocation>
        <location evidence="1">Cell membrane</location>
        <topology evidence="1">Multi-pass membrane protein</topology>
    </subcellularLocation>
</comment>
<evidence type="ECO:0000256" key="8">
    <source>
        <dbReference type="ARBA" id="ARBA00022989"/>
    </source>
</evidence>
<organism evidence="12 13">
    <name type="scientific">Acholeplasma hippikon</name>
    <dbReference type="NCBI Taxonomy" id="264636"/>
    <lineage>
        <taxon>Bacteria</taxon>
        <taxon>Bacillati</taxon>
        <taxon>Mycoplasmatota</taxon>
        <taxon>Mollicutes</taxon>
        <taxon>Acholeplasmatales</taxon>
        <taxon>Acholeplasmataceae</taxon>
        <taxon>Acholeplasma</taxon>
    </lineage>
</organism>
<dbReference type="Gene3D" id="2.70.150.10">
    <property type="entry name" value="Calcium-transporting ATPase, cytoplasmic transduction domain A"/>
    <property type="match status" value="1"/>
</dbReference>
<evidence type="ECO:0000256" key="9">
    <source>
        <dbReference type="ARBA" id="ARBA00023136"/>
    </source>
</evidence>
<dbReference type="RefSeq" id="WP_051658959.1">
    <property type="nucleotide sequence ID" value="NZ_LR215050.1"/>
</dbReference>
<dbReference type="InterPro" id="IPR001757">
    <property type="entry name" value="P_typ_ATPase"/>
</dbReference>
<dbReference type="InterPro" id="IPR036412">
    <property type="entry name" value="HAD-like_sf"/>
</dbReference>
<dbReference type="InterPro" id="IPR018303">
    <property type="entry name" value="ATPase_P-typ_P_site"/>
</dbReference>
<keyword evidence="6 10" id="KW-0067">ATP-binding</keyword>
<dbReference type="GO" id="GO:0005886">
    <property type="term" value="C:plasma membrane"/>
    <property type="evidence" value="ECO:0007669"/>
    <property type="project" value="UniProtKB-SubCell"/>
</dbReference>
<keyword evidence="8 10" id="KW-1133">Transmembrane helix</keyword>
<accession>A0A449BKE5</accession>
<dbReference type="GO" id="GO:0043682">
    <property type="term" value="F:P-type divalent copper transporter activity"/>
    <property type="evidence" value="ECO:0007669"/>
    <property type="project" value="TreeGrafter"/>
</dbReference>
<dbReference type="NCBIfam" id="TIGR01525">
    <property type="entry name" value="ATPase-IB_hvy"/>
    <property type="match status" value="1"/>
</dbReference>
<dbReference type="GO" id="GO:0005524">
    <property type="term" value="F:ATP binding"/>
    <property type="evidence" value="ECO:0007669"/>
    <property type="project" value="UniProtKB-UniRule"/>
</dbReference>
<comment type="similarity">
    <text evidence="2 10">Belongs to the cation transport ATPase (P-type) (TC 3.A.3) family. Type IB subfamily.</text>
</comment>